<dbReference type="GO" id="GO:0005829">
    <property type="term" value="C:cytosol"/>
    <property type="evidence" value="ECO:0007669"/>
    <property type="project" value="TreeGrafter"/>
</dbReference>
<evidence type="ECO:0000256" key="20">
    <source>
        <dbReference type="ARBA" id="ARBA00061283"/>
    </source>
</evidence>
<gene>
    <name evidence="25" type="primary">thiD</name>
    <name evidence="25" type="ORF">CMUST_05730</name>
</gene>
<comment type="cofactor">
    <cofactor evidence="3">
        <name>Mg(2+)</name>
        <dbReference type="ChEBI" id="CHEBI:18420"/>
    </cofactor>
</comment>
<dbReference type="CDD" id="cd01169">
    <property type="entry name" value="HMPP_kinase"/>
    <property type="match status" value="1"/>
</dbReference>
<dbReference type="SUPFAM" id="SSF53613">
    <property type="entry name" value="Ribokinase-like"/>
    <property type="match status" value="1"/>
</dbReference>
<comment type="catalytic activity">
    <reaction evidence="17">
        <text>4-methyl-5-(2-phosphooxyethyl)-thiazole + 4-amino-2-methyl-5-(diphosphooxymethyl)pyrimidine + H(+) = thiamine phosphate + diphosphate</text>
        <dbReference type="Rhea" id="RHEA:22328"/>
        <dbReference type="ChEBI" id="CHEBI:15378"/>
        <dbReference type="ChEBI" id="CHEBI:33019"/>
        <dbReference type="ChEBI" id="CHEBI:37575"/>
        <dbReference type="ChEBI" id="CHEBI:57841"/>
        <dbReference type="ChEBI" id="CHEBI:58296"/>
        <dbReference type="EC" id="2.5.1.3"/>
    </reaction>
</comment>
<proteinExistence type="inferred from homology"/>
<evidence type="ECO:0000256" key="4">
    <source>
        <dbReference type="ARBA" id="ARBA00003814"/>
    </source>
</evidence>
<dbReference type="InterPro" id="IPR013749">
    <property type="entry name" value="PM/HMP-P_kinase-1"/>
</dbReference>
<dbReference type="GO" id="GO:0009228">
    <property type="term" value="P:thiamine biosynthetic process"/>
    <property type="evidence" value="ECO:0007669"/>
    <property type="project" value="UniProtKB-KW"/>
</dbReference>
<evidence type="ECO:0000256" key="5">
    <source>
        <dbReference type="ARBA" id="ARBA00003848"/>
    </source>
</evidence>
<reference evidence="25 26" key="1">
    <citation type="journal article" date="2015" name="Genome Announc.">
        <title>Complete Genome Sequence of the Type Strain Corynebacterium mustelae DSM 45274, Isolated from Various Tissues of a Male Ferret with Lethal Sepsis.</title>
        <authorList>
            <person name="Ruckert C."/>
            <person name="Eimer J."/>
            <person name="Winkler A."/>
            <person name="Tauch A."/>
        </authorList>
    </citation>
    <scope>NUCLEOTIDE SEQUENCE [LARGE SCALE GENOMIC DNA]</scope>
    <source>
        <strain evidence="25 26">DSM 45274</strain>
    </source>
</reference>
<evidence type="ECO:0000256" key="8">
    <source>
        <dbReference type="ARBA" id="ARBA00012135"/>
    </source>
</evidence>
<evidence type="ECO:0000256" key="11">
    <source>
        <dbReference type="ARBA" id="ARBA00022679"/>
    </source>
</evidence>
<dbReference type="GO" id="GO:0008902">
    <property type="term" value="F:hydroxymethylpyrimidine kinase activity"/>
    <property type="evidence" value="ECO:0007669"/>
    <property type="project" value="UniProtKB-EC"/>
</dbReference>
<evidence type="ECO:0000256" key="23">
    <source>
        <dbReference type="ARBA" id="ARBA00067202"/>
    </source>
</evidence>
<dbReference type="PANTHER" id="PTHR20858">
    <property type="entry name" value="PHOSPHOMETHYLPYRIMIDINE KINASE"/>
    <property type="match status" value="1"/>
</dbReference>
<dbReference type="GO" id="GO:0004789">
    <property type="term" value="F:thiamine-phosphate diphosphorylase activity"/>
    <property type="evidence" value="ECO:0007669"/>
    <property type="project" value="UniProtKB-EC"/>
</dbReference>
<evidence type="ECO:0000256" key="16">
    <source>
        <dbReference type="ARBA" id="ARBA00023268"/>
    </source>
</evidence>
<evidence type="ECO:0000256" key="18">
    <source>
        <dbReference type="ARBA" id="ARBA00047851"/>
    </source>
</evidence>
<sequence length="284" mass="29534">MNTPRVLSVAGSDPSGGAGIQADLKAMSACGAYAMTVITALTAQSTKGVAGVHPVPVDFVRAQLDTLLDDITPNATKIGMLASRELAEVVGEYLQRLDNVVLDPVMVATSGDSLLAPDAIDTVRELCTKVDLITPNMAEAAVLLDCAVAATPDDLCAQAQALMDMGVRRVIVKGGHLDNVATDVYADEDGISLITAERINTCNTHGTGCSLSGAIAALRPATSTWYEAVARAKHYLTGAIGAADSLALGHGNGPVQHFYELWSCARDTVGTTLSFPTIPARTIR</sequence>
<evidence type="ECO:0000256" key="9">
    <source>
        <dbReference type="ARBA" id="ARBA00012830"/>
    </source>
</evidence>
<dbReference type="NCBIfam" id="TIGR00097">
    <property type="entry name" value="HMP-P_kinase"/>
    <property type="match status" value="1"/>
</dbReference>
<keyword evidence="14" id="KW-0067">ATP-binding</keyword>
<dbReference type="STRING" id="571915.CMUST_05730"/>
<keyword evidence="15" id="KW-0784">Thiamine biosynthesis</keyword>
<keyword evidence="11 25" id="KW-0808">Transferase</keyword>
<keyword evidence="26" id="KW-1185">Reference proteome</keyword>
<comment type="pathway">
    <text evidence="6">Cofactor biosynthesis; thiamine diphosphate biosynthesis; 4-amino-2-methyl-5-diphosphomethylpyrimidine from 5-amino-1-(5-phospho-D-ribosyl)imidazole: step 3/3.</text>
</comment>
<evidence type="ECO:0000256" key="2">
    <source>
        <dbReference type="ARBA" id="ARBA00000565"/>
    </source>
</evidence>
<evidence type="ECO:0000256" key="7">
    <source>
        <dbReference type="ARBA" id="ARBA00005165"/>
    </source>
</evidence>
<dbReference type="PANTHER" id="PTHR20858:SF17">
    <property type="entry name" value="HYDROXYMETHYLPYRIMIDINE_PHOSPHOMETHYLPYRIMIDINE KINASE THI20-RELATED"/>
    <property type="match status" value="1"/>
</dbReference>
<dbReference type="EC" id="2.5.1.3" evidence="9"/>
<evidence type="ECO:0000256" key="15">
    <source>
        <dbReference type="ARBA" id="ARBA00022977"/>
    </source>
</evidence>
<comment type="catalytic activity">
    <reaction evidence="19">
        <text>2-[(2R,5Z)-2-carboxy-4-methylthiazol-5(2H)-ylidene]ethyl phosphate + 4-amino-2-methyl-5-(diphosphooxymethyl)pyrimidine + 2 H(+) = thiamine phosphate + CO2 + diphosphate</text>
        <dbReference type="Rhea" id="RHEA:47844"/>
        <dbReference type="ChEBI" id="CHEBI:15378"/>
        <dbReference type="ChEBI" id="CHEBI:16526"/>
        <dbReference type="ChEBI" id="CHEBI:33019"/>
        <dbReference type="ChEBI" id="CHEBI:37575"/>
        <dbReference type="ChEBI" id="CHEBI:57841"/>
        <dbReference type="ChEBI" id="CHEBI:62899"/>
        <dbReference type="EC" id="2.5.1.3"/>
    </reaction>
</comment>
<organism evidence="25 26">
    <name type="scientific">Corynebacterium mustelae</name>
    <dbReference type="NCBI Taxonomy" id="571915"/>
    <lineage>
        <taxon>Bacteria</taxon>
        <taxon>Bacillati</taxon>
        <taxon>Actinomycetota</taxon>
        <taxon>Actinomycetes</taxon>
        <taxon>Mycobacteriales</taxon>
        <taxon>Corynebacteriaceae</taxon>
        <taxon>Corynebacterium</taxon>
    </lineage>
</organism>
<dbReference type="InterPro" id="IPR029056">
    <property type="entry name" value="Ribokinase-like"/>
</dbReference>
<dbReference type="AlphaFoldDB" id="A0A0G3H2X1"/>
<keyword evidence="12" id="KW-0547">Nucleotide-binding</keyword>
<evidence type="ECO:0000256" key="10">
    <source>
        <dbReference type="ARBA" id="ARBA00012963"/>
    </source>
</evidence>
<evidence type="ECO:0000313" key="26">
    <source>
        <dbReference type="Proteomes" id="UP000035199"/>
    </source>
</evidence>
<evidence type="ECO:0000313" key="25">
    <source>
        <dbReference type="EMBL" id="AKK05482.1"/>
    </source>
</evidence>
<dbReference type="FunFam" id="3.40.1190.20:FF:000003">
    <property type="entry name" value="Phosphomethylpyrimidine kinase ThiD"/>
    <property type="match status" value="1"/>
</dbReference>
<comment type="catalytic activity">
    <reaction evidence="2">
        <text>4-amino-2-methyl-5-(phosphooxymethyl)pyrimidine + ATP = 4-amino-2-methyl-5-(diphosphooxymethyl)pyrimidine + ADP</text>
        <dbReference type="Rhea" id="RHEA:19893"/>
        <dbReference type="ChEBI" id="CHEBI:30616"/>
        <dbReference type="ChEBI" id="CHEBI:57841"/>
        <dbReference type="ChEBI" id="CHEBI:58354"/>
        <dbReference type="ChEBI" id="CHEBI:456216"/>
        <dbReference type="EC" id="2.7.4.7"/>
    </reaction>
</comment>
<keyword evidence="13 25" id="KW-0418">Kinase</keyword>
<dbReference type="KEGG" id="cmv:CMUST_05730"/>
<dbReference type="PATRIC" id="fig|571915.4.peg.1217"/>
<feature type="domain" description="Pyridoxamine kinase/Phosphomethylpyrimidine kinase" evidence="24">
    <location>
        <begin position="13"/>
        <end position="256"/>
    </location>
</feature>
<evidence type="ECO:0000256" key="19">
    <source>
        <dbReference type="ARBA" id="ARBA00047883"/>
    </source>
</evidence>
<evidence type="ECO:0000256" key="14">
    <source>
        <dbReference type="ARBA" id="ARBA00022840"/>
    </source>
</evidence>
<dbReference type="EMBL" id="CP011542">
    <property type="protein sequence ID" value="AKK05482.1"/>
    <property type="molecule type" value="Genomic_DNA"/>
</dbReference>
<dbReference type="EC" id="2.7.1.49" evidence="8"/>
<keyword evidence="16" id="KW-0511">Multifunctional enzyme</keyword>
<protein>
    <recommendedName>
        <fullName evidence="23">Thiamine biosynthesis multifunctional protein ThiED</fullName>
        <ecNumber evidence="9">2.5.1.3</ecNumber>
        <ecNumber evidence="8">2.7.1.49</ecNumber>
        <ecNumber evidence="10">2.7.4.7</ecNumber>
    </recommendedName>
</protein>
<comment type="similarity">
    <text evidence="20">In the N-terminal section; belongs to the thiamine-phosphate synthase family.</text>
</comment>
<dbReference type="Pfam" id="PF08543">
    <property type="entry name" value="Phos_pyr_kin"/>
    <property type="match status" value="1"/>
</dbReference>
<dbReference type="GO" id="GO:0005524">
    <property type="term" value="F:ATP binding"/>
    <property type="evidence" value="ECO:0007669"/>
    <property type="project" value="UniProtKB-KW"/>
</dbReference>
<name>A0A0G3H2X1_9CORY</name>
<reference evidence="26" key="2">
    <citation type="submission" date="2015-05" db="EMBL/GenBank/DDBJ databases">
        <title>Complete genome sequence of Corynebacterium mustelae DSM 45274, isolated from various tissues of a male ferret with lethal sepsis.</title>
        <authorList>
            <person name="Ruckert C."/>
            <person name="Albersmeier A."/>
            <person name="Winkler A."/>
            <person name="Tauch A."/>
        </authorList>
    </citation>
    <scope>NUCLEOTIDE SEQUENCE [LARGE SCALE GENOMIC DNA]</scope>
    <source>
        <strain evidence="26">DSM 45274</strain>
    </source>
</reference>
<dbReference type="EC" id="2.7.4.7" evidence="10"/>
<accession>A0A0G3H2X1</accession>
<dbReference type="GO" id="GO:0009229">
    <property type="term" value="P:thiamine diphosphate biosynthetic process"/>
    <property type="evidence" value="ECO:0007669"/>
    <property type="project" value="UniProtKB-UniPathway"/>
</dbReference>
<evidence type="ECO:0000256" key="6">
    <source>
        <dbReference type="ARBA" id="ARBA00004769"/>
    </source>
</evidence>
<comment type="catalytic activity">
    <reaction evidence="18">
        <text>2-(2-carboxy-4-methylthiazol-5-yl)ethyl phosphate + 4-amino-2-methyl-5-(diphosphooxymethyl)pyrimidine + 2 H(+) = thiamine phosphate + CO2 + diphosphate</text>
        <dbReference type="Rhea" id="RHEA:47848"/>
        <dbReference type="ChEBI" id="CHEBI:15378"/>
        <dbReference type="ChEBI" id="CHEBI:16526"/>
        <dbReference type="ChEBI" id="CHEBI:33019"/>
        <dbReference type="ChEBI" id="CHEBI:37575"/>
        <dbReference type="ChEBI" id="CHEBI:57841"/>
        <dbReference type="ChEBI" id="CHEBI:62890"/>
        <dbReference type="EC" id="2.5.1.3"/>
    </reaction>
</comment>
<comment type="catalytic activity">
    <reaction evidence="1">
        <text>4-amino-5-hydroxymethyl-2-methylpyrimidine + ATP = 4-amino-2-methyl-5-(phosphooxymethyl)pyrimidine + ADP + H(+)</text>
        <dbReference type="Rhea" id="RHEA:23096"/>
        <dbReference type="ChEBI" id="CHEBI:15378"/>
        <dbReference type="ChEBI" id="CHEBI:16892"/>
        <dbReference type="ChEBI" id="CHEBI:30616"/>
        <dbReference type="ChEBI" id="CHEBI:58354"/>
        <dbReference type="ChEBI" id="CHEBI:456216"/>
        <dbReference type="EC" id="2.7.1.49"/>
    </reaction>
</comment>
<comment type="function">
    <text evidence="5">Catalyzes the phosphorylation of hydroxymethylpyrimidine phosphate (HMP-P) to HMP-PP, and of HMP to HMP-P.</text>
</comment>
<evidence type="ECO:0000256" key="1">
    <source>
        <dbReference type="ARBA" id="ARBA00000151"/>
    </source>
</evidence>
<dbReference type="UniPathway" id="UPA00060">
    <property type="reaction ID" value="UER00138"/>
</dbReference>
<comment type="function">
    <text evidence="4">Condenses 4-methyl-5-(beta-hydroxyethyl)thiazole monophosphate (THZ-P) and 2-methyl-4-amino-5-hydroxymethyl pyrimidine pyrophosphate (HMP-PP) to form thiamine monophosphate (TMP).</text>
</comment>
<dbReference type="InterPro" id="IPR004399">
    <property type="entry name" value="HMP/HMP-P_kinase_dom"/>
</dbReference>
<dbReference type="Gene3D" id="3.40.1190.20">
    <property type="match status" value="1"/>
</dbReference>
<evidence type="ECO:0000256" key="22">
    <source>
        <dbReference type="ARBA" id="ARBA00061559"/>
    </source>
</evidence>
<comment type="similarity">
    <text evidence="22">In the C-terminal section; belongs to the thiaminase-2 family.</text>
</comment>
<evidence type="ECO:0000256" key="17">
    <source>
        <dbReference type="ARBA" id="ARBA00047334"/>
    </source>
</evidence>
<evidence type="ECO:0000256" key="3">
    <source>
        <dbReference type="ARBA" id="ARBA00001946"/>
    </source>
</evidence>
<evidence type="ECO:0000256" key="12">
    <source>
        <dbReference type="ARBA" id="ARBA00022741"/>
    </source>
</evidence>
<evidence type="ECO:0000259" key="24">
    <source>
        <dbReference type="Pfam" id="PF08543"/>
    </source>
</evidence>
<comment type="pathway">
    <text evidence="7">Cofactor biosynthesis; thiamine diphosphate biosynthesis; thiamine phosphate from 4-amino-2-methyl-5-diphosphomethylpyrimidine and 4-methyl-5-(2-phosphoethyl)-thiazole: step 1/1.</text>
</comment>
<evidence type="ECO:0000256" key="13">
    <source>
        <dbReference type="ARBA" id="ARBA00022777"/>
    </source>
</evidence>
<dbReference type="Proteomes" id="UP000035199">
    <property type="component" value="Chromosome"/>
</dbReference>
<dbReference type="OrthoDB" id="34166at2"/>
<dbReference type="GO" id="GO:0008972">
    <property type="term" value="F:phosphomethylpyrimidine kinase activity"/>
    <property type="evidence" value="ECO:0007669"/>
    <property type="project" value="UniProtKB-EC"/>
</dbReference>
<evidence type="ECO:0000256" key="21">
    <source>
        <dbReference type="ARBA" id="ARBA00061288"/>
    </source>
</evidence>
<comment type="similarity">
    <text evidence="21">In the central section; belongs to the ThiD family.</text>
</comment>